<dbReference type="Pfam" id="PF00808">
    <property type="entry name" value="CBFD_NFYB_HMF"/>
    <property type="match status" value="1"/>
</dbReference>
<gene>
    <name evidence="8" type="ORF">VDGE_08781</name>
</gene>
<dbReference type="PANTHER" id="PTHR46172:SF1">
    <property type="entry name" value="DNA POLYMERASE EPSILON SUBUNIT 3"/>
    <property type="match status" value="1"/>
</dbReference>
<feature type="domain" description="Transcription factor CBF/NF-Y/archaeal histone" evidence="7">
    <location>
        <begin position="99"/>
        <end position="163"/>
    </location>
</feature>
<organism evidence="8 9">
    <name type="scientific">Verticillium dahliae</name>
    <name type="common">Verticillium wilt</name>
    <dbReference type="NCBI Taxonomy" id="27337"/>
    <lineage>
        <taxon>Eukaryota</taxon>
        <taxon>Fungi</taxon>
        <taxon>Dikarya</taxon>
        <taxon>Ascomycota</taxon>
        <taxon>Pezizomycotina</taxon>
        <taxon>Sordariomycetes</taxon>
        <taxon>Hypocreomycetidae</taxon>
        <taxon>Glomerellales</taxon>
        <taxon>Plectosphaerellaceae</taxon>
        <taxon>Verticillium</taxon>
    </lineage>
</organism>
<comment type="caution">
    <text evidence="8">The sequence shown here is derived from an EMBL/GenBank/DDBJ whole genome shotgun (WGS) entry which is preliminary data.</text>
</comment>
<dbReference type="InterPro" id="IPR009072">
    <property type="entry name" value="Histone-fold"/>
</dbReference>
<reference evidence="8 9" key="1">
    <citation type="submission" date="2018-12" db="EMBL/GenBank/DDBJ databases">
        <title>Genome of Verticillium dahliae isolate Getta Getta.</title>
        <authorList>
            <person name="Gardiner D.M."/>
        </authorList>
    </citation>
    <scope>NUCLEOTIDE SEQUENCE [LARGE SCALE GENOMIC DNA]</scope>
    <source>
        <strain evidence="8 9">Getta Getta</strain>
    </source>
</reference>
<evidence type="ECO:0000256" key="3">
    <source>
        <dbReference type="ARBA" id="ARBA00023242"/>
    </source>
</evidence>
<feature type="compositionally biased region" description="Acidic residues" evidence="6">
    <location>
        <begin position="290"/>
        <end position="363"/>
    </location>
</feature>
<protein>
    <recommendedName>
        <fullName evidence="4">DNA polymerase epsilon subunit D</fullName>
    </recommendedName>
    <alternativeName>
        <fullName evidence="5">DNA polymerase II subunit D</fullName>
    </alternativeName>
</protein>
<keyword evidence="2" id="KW-0235">DNA replication</keyword>
<name>A0A444RYI7_VERDA</name>
<dbReference type="CDD" id="cd22928">
    <property type="entry name" value="HFD_POLE3_DPB4"/>
    <property type="match status" value="1"/>
</dbReference>
<evidence type="ECO:0000256" key="2">
    <source>
        <dbReference type="ARBA" id="ARBA00022705"/>
    </source>
</evidence>
<proteinExistence type="predicted"/>
<feature type="compositionally biased region" description="Low complexity" evidence="6">
    <location>
        <begin position="204"/>
        <end position="221"/>
    </location>
</feature>
<feature type="compositionally biased region" description="Low complexity" evidence="6">
    <location>
        <begin position="267"/>
        <end position="281"/>
    </location>
</feature>
<dbReference type="SUPFAM" id="SSF47113">
    <property type="entry name" value="Histone-fold"/>
    <property type="match status" value="1"/>
</dbReference>
<evidence type="ECO:0000256" key="1">
    <source>
        <dbReference type="ARBA" id="ARBA00004123"/>
    </source>
</evidence>
<dbReference type="GO" id="GO:0006272">
    <property type="term" value="P:leading strand elongation"/>
    <property type="evidence" value="ECO:0007669"/>
    <property type="project" value="TreeGrafter"/>
</dbReference>
<evidence type="ECO:0000256" key="6">
    <source>
        <dbReference type="SAM" id="MobiDB-lite"/>
    </source>
</evidence>
<dbReference type="AlphaFoldDB" id="A0A444RYI7"/>
<dbReference type="GO" id="GO:0006974">
    <property type="term" value="P:DNA damage response"/>
    <property type="evidence" value="ECO:0007669"/>
    <property type="project" value="TreeGrafter"/>
</dbReference>
<evidence type="ECO:0000256" key="5">
    <source>
        <dbReference type="ARBA" id="ARBA00042096"/>
    </source>
</evidence>
<keyword evidence="3" id="KW-0539">Nucleus</keyword>
<dbReference type="GO" id="GO:0031507">
    <property type="term" value="P:heterochromatin formation"/>
    <property type="evidence" value="ECO:0007669"/>
    <property type="project" value="TreeGrafter"/>
</dbReference>
<accession>A0A444RYI7</accession>
<dbReference type="Gene3D" id="1.10.20.10">
    <property type="entry name" value="Histone, subunit A"/>
    <property type="match status" value="1"/>
</dbReference>
<feature type="region of interest" description="Disordered" evidence="6">
    <location>
        <begin position="1"/>
        <end position="93"/>
    </location>
</feature>
<feature type="compositionally biased region" description="Basic and acidic residues" evidence="6">
    <location>
        <begin position="79"/>
        <end position="93"/>
    </location>
</feature>
<evidence type="ECO:0000259" key="7">
    <source>
        <dbReference type="Pfam" id="PF00808"/>
    </source>
</evidence>
<dbReference type="GO" id="GO:0031490">
    <property type="term" value="F:chromatin DNA binding"/>
    <property type="evidence" value="ECO:0007669"/>
    <property type="project" value="TreeGrafter"/>
</dbReference>
<dbReference type="InterPro" id="IPR051377">
    <property type="entry name" value="DNA_Pol-Epsilon_Subunit"/>
</dbReference>
<dbReference type="GO" id="GO:0046982">
    <property type="term" value="F:protein heterodimerization activity"/>
    <property type="evidence" value="ECO:0007669"/>
    <property type="project" value="InterPro"/>
</dbReference>
<comment type="subcellular location">
    <subcellularLocation>
        <location evidence="1">Nucleus</location>
    </subcellularLocation>
</comment>
<feature type="compositionally biased region" description="Low complexity" evidence="6">
    <location>
        <begin position="26"/>
        <end position="38"/>
    </location>
</feature>
<feature type="compositionally biased region" description="Low complexity" evidence="6">
    <location>
        <begin position="234"/>
        <end position="248"/>
    </location>
</feature>
<dbReference type="InterPro" id="IPR003958">
    <property type="entry name" value="CBFA_NFYB_domain"/>
</dbReference>
<feature type="region of interest" description="Disordered" evidence="6">
    <location>
        <begin position="202"/>
        <end position="363"/>
    </location>
</feature>
<sequence>MPPKKPSPANPSVSAARFVPMDEDTPGAAPASTSAATSHQPPQGAEGRPDPSTTTANAGPSGSGGGGGGGPRPEAGSSKPEKASAKDKDRDAVTIEDLTLPRSIITRLAKGVLPPGTQIQANAILALNKSAAVFVNYLATHANEHTLNAGKKTIDPTHVFKALEDTELSFLKEPLEAEFAKYAQTKSEKRIDYRRRQREGFTGAGAPAASASASAAGTAPGDDSHMGDVSTMSAPGPDDTFTAATAGGAAPGGEARDQPRAKKARIAVGAGAAAAAAAAAAGGVGAAGGDDTEPEEAAEEEGEDGDETDEAEEEEEAEDDEEEEEEEEEGDSEADETVDALEGDEDRADREEADEALDGNDSD</sequence>
<dbReference type="Proteomes" id="UP000288725">
    <property type="component" value="Chromosome 1"/>
</dbReference>
<feature type="compositionally biased region" description="Gly residues" evidence="6">
    <location>
        <begin position="61"/>
        <end position="71"/>
    </location>
</feature>
<dbReference type="GO" id="GO:0008622">
    <property type="term" value="C:epsilon DNA polymerase complex"/>
    <property type="evidence" value="ECO:0007669"/>
    <property type="project" value="TreeGrafter"/>
</dbReference>
<evidence type="ECO:0000313" key="9">
    <source>
        <dbReference type="Proteomes" id="UP000288725"/>
    </source>
</evidence>
<dbReference type="PANTHER" id="PTHR46172">
    <property type="entry name" value="DNA POLYMERASE EPSILON SUBUNIT 3"/>
    <property type="match status" value="1"/>
</dbReference>
<dbReference type="EMBL" id="RSDZ01000053">
    <property type="protein sequence ID" value="RXG46185.1"/>
    <property type="molecule type" value="Genomic_DNA"/>
</dbReference>
<dbReference type="GO" id="GO:0008623">
    <property type="term" value="C:CHRAC"/>
    <property type="evidence" value="ECO:0007669"/>
    <property type="project" value="TreeGrafter"/>
</dbReference>
<evidence type="ECO:0000313" key="8">
    <source>
        <dbReference type="EMBL" id="RXG46185.1"/>
    </source>
</evidence>
<evidence type="ECO:0000256" key="4">
    <source>
        <dbReference type="ARBA" id="ARBA00039775"/>
    </source>
</evidence>